<dbReference type="SUPFAM" id="SSF52540">
    <property type="entry name" value="P-loop containing nucleoside triphosphate hydrolases"/>
    <property type="match status" value="1"/>
</dbReference>
<dbReference type="PANTHER" id="PTHR42926:SF1">
    <property type="entry name" value="CIRCADIAN CLOCK OSCILLATOR PROTEIN KAIC 1"/>
    <property type="match status" value="1"/>
</dbReference>
<feature type="non-terminal residue" evidence="3">
    <location>
        <position position="125"/>
    </location>
</feature>
<dbReference type="PANTHER" id="PTHR42926">
    <property type="match status" value="1"/>
</dbReference>
<dbReference type="InterPro" id="IPR051347">
    <property type="entry name" value="Circadian_clock_KaiC-rel"/>
</dbReference>
<sequence length="125" mass="13663">MSREEALAPADGPRVSTGNPDLDRMLDGGLLPRRPYLVVGPSGTGKSALTLQFLCDGVRRGERGLFVTVEEPPNEVAWNHRALFPDLATVDVFDAIPDVMRYERAPFKDIASVRSAVPFGRIDPT</sequence>
<protein>
    <submittedName>
        <fullName evidence="3">Circadian clock protein, KaiC</fullName>
    </submittedName>
</protein>
<dbReference type="InterPro" id="IPR014774">
    <property type="entry name" value="KaiC-like_dom"/>
</dbReference>
<name>T1AYH4_9ZZZZ</name>
<dbReference type="Pfam" id="PF06745">
    <property type="entry name" value="ATPase"/>
    <property type="match status" value="1"/>
</dbReference>
<feature type="domain" description="KaiC-like" evidence="2">
    <location>
        <begin position="15"/>
        <end position="86"/>
    </location>
</feature>
<dbReference type="PRINTS" id="PR01874">
    <property type="entry name" value="DNAREPAIRADA"/>
</dbReference>
<evidence type="ECO:0000313" key="3">
    <source>
        <dbReference type="EMBL" id="EQD47130.1"/>
    </source>
</evidence>
<gene>
    <name evidence="3" type="ORF">B2A_08565</name>
</gene>
<proteinExistence type="predicted"/>
<evidence type="ECO:0000259" key="2">
    <source>
        <dbReference type="Pfam" id="PF06745"/>
    </source>
</evidence>
<dbReference type="InterPro" id="IPR027417">
    <property type="entry name" value="P-loop_NTPase"/>
</dbReference>
<dbReference type="AlphaFoldDB" id="T1AYH4"/>
<dbReference type="Gene3D" id="3.40.50.300">
    <property type="entry name" value="P-loop containing nucleotide triphosphate hydrolases"/>
    <property type="match status" value="1"/>
</dbReference>
<organism evidence="3">
    <name type="scientific">mine drainage metagenome</name>
    <dbReference type="NCBI Taxonomy" id="410659"/>
    <lineage>
        <taxon>unclassified sequences</taxon>
        <taxon>metagenomes</taxon>
        <taxon>ecological metagenomes</taxon>
    </lineage>
</organism>
<comment type="caution">
    <text evidence="3">The sequence shown here is derived from an EMBL/GenBank/DDBJ whole genome shotgun (WGS) entry which is preliminary data.</text>
</comment>
<dbReference type="EMBL" id="AUZZ01006172">
    <property type="protein sequence ID" value="EQD47130.1"/>
    <property type="molecule type" value="Genomic_DNA"/>
</dbReference>
<reference evidence="3" key="2">
    <citation type="journal article" date="2014" name="ISME J.">
        <title>Microbial stratification in low pH oxic and suboxic macroscopic growths along an acid mine drainage.</title>
        <authorList>
            <person name="Mendez-Garcia C."/>
            <person name="Mesa V."/>
            <person name="Sprenger R.R."/>
            <person name="Richter M."/>
            <person name="Diez M.S."/>
            <person name="Solano J."/>
            <person name="Bargiela R."/>
            <person name="Golyshina O.V."/>
            <person name="Manteca A."/>
            <person name="Ramos J.L."/>
            <person name="Gallego J.R."/>
            <person name="Llorente I."/>
            <person name="Martins Dos Santos V.A."/>
            <person name="Jensen O.N."/>
            <person name="Pelaez A.I."/>
            <person name="Sanchez J."/>
            <person name="Ferrer M."/>
        </authorList>
    </citation>
    <scope>NUCLEOTIDE SEQUENCE</scope>
</reference>
<accession>T1AYH4</accession>
<feature type="region of interest" description="Disordered" evidence="1">
    <location>
        <begin position="1"/>
        <end position="24"/>
    </location>
</feature>
<evidence type="ECO:0000256" key="1">
    <source>
        <dbReference type="SAM" id="MobiDB-lite"/>
    </source>
</evidence>
<reference evidence="3" key="1">
    <citation type="submission" date="2013-08" db="EMBL/GenBank/DDBJ databases">
        <authorList>
            <person name="Mendez C."/>
            <person name="Richter M."/>
            <person name="Ferrer M."/>
            <person name="Sanchez J."/>
        </authorList>
    </citation>
    <scope>NUCLEOTIDE SEQUENCE</scope>
</reference>